<gene>
    <name evidence="1" type="ORF">HPB50_026799</name>
</gene>
<name>A0ACB7SL32_HYAAI</name>
<comment type="caution">
    <text evidence="1">The sequence shown here is derived from an EMBL/GenBank/DDBJ whole genome shotgun (WGS) entry which is preliminary data.</text>
</comment>
<protein>
    <submittedName>
        <fullName evidence="1">Uncharacterized protein</fullName>
    </submittedName>
</protein>
<evidence type="ECO:0000313" key="1">
    <source>
        <dbReference type="EMBL" id="KAH6934671.1"/>
    </source>
</evidence>
<reference evidence="1" key="1">
    <citation type="submission" date="2020-05" db="EMBL/GenBank/DDBJ databases">
        <title>Large-scale comparative analyses of tick genomes elucidate their genetic diversity and vector capacities.</title>
        <authorList>
            <person name="Jia N."/>
            <person name="Wang J."/>
            <person name="Shi W."/>
            <person name="Du L."/>
            <person name="Sun Y."/>
            <person name="Zhan W."/>
            <person name="Jiang J."/>
            <person name="Wang Q."/>
            <person name="Zhang B."/>
            <person name="Ji P."/>
            <person name="Sakyi L.B."/>
            <person name="Cui X."/>
            <person name="Yuan T."/>
            <person name="Jiang B."/>
            <person name="Yang W."/>
            <person name="Lam T.T.-Y."/>
            <person name="Chang Q."/>
            <person name="Ding S."/>
            <person name="Wang X."/>
            <person name="Zhu J."/>
            <person name="Ruan X."/>
            <person name="Zhao L."/>
            <person name="Wei J."/>
            <person name="Que T."/>
            <person name="Du C."/>
            <person name="Cheng J."/>
            <person name="Dai P."/>
            <person name="Han X."/>
            <person name="Huang E."/>
            <person name="Gao Y."/>
            <person name="Liu J."/>
            <person name="Shao H."/>
            <person name="Ye R."/>
            <person name="Li L."/>
            <person name="Wei W."/>
            <person name="Wang X."/>
            <person name="Wang C."/>
            <person name="Yang T."/>
            <person name="Huo Q."/>
            <person name="Li W."/>
            <person name="Guo W."/>
            <person name="Chen H."/>
            <person name="Zhou L."/>
            <person name="Ni X."/>
            <person name="Tian J."/>
            <person name="Zhou Y."/>
            <person name="Sheng Y."/>
            <person name="Liu T."/>
            <person name="Pan Y."/>
            <person name="Xia L."/>
            <person name="Li J."/>
            <person name="Zhao F."/>
            <person name="Cao W."/>
        </authorList>
    </citation>
    <scope>NUCLEOTIDE SEQUENCE</scope>
    <source>
        <strain evidence="1">Hyas-2018</strain>
    </source>
</reference>
<dbReference type="EMBL" id="CM023484">
    <property type="protein sequence ID" value="KAH6934671.1"/>
    <property type="molecule type" value="Genomic_DNA"/>
</dbReference>
<sequence length="554" mass="62776">MSVVPSPLSEPYKTFSDCPYEAVGTTGHKAGKWQKNEGRAVLGSDDEALYSDLEQPDERSSDHLQDAVDTFHADRDKVLFDDSDADSSSGQEEEVLSLGDDDDDSDNDLDIDESEDELGPLSEAHSRNIQKDDMASDIEDEEDGLPDVKAWGKKKSTYYHTDFVDEDYAGITEDAAELARLEEQEARALQKRLVEQLDEEDFGLDLFQLPKEDTAEISEKISKDLSKLSKREKLKLLSKDSAELLELVDDFKTKVRFSLHKVGGLNCLQSSDIRCHLLQMIELRDTILPLAKLVDSGKVISVPAIEYVNLKRQLIVQYCTNITFYMVLKAKRVPVANHPVIKRLISFRNLLKQLEPVDKRLANEVNILLDKLSKGEDIVPLTASATKPQPKPKLRITQQVQADTTSSTKETPKESPVKKQMKRKNTEEEQAILDMYAEMRKKSRFEGSSGSEDEEEEEDLEADAFGGDDQEQLEDEEEVGDDRRGITYQIAKNKGLTAKRKKEYRNPRVRHKMKYRKAKISRKGQVREVRTELQKYGGELSGIRAGVTRSIKMK</sequence>
<proteinExistence type="predicted"/>
<accession>A0ACB7SL32</accession>
<evidence type="ECO:0000313" key="2">
    <source>
        <dbReference type="Proteomes" id="UP000821845"/>
    </source>
</evidence>
<organism evidence="1 2">
    <name type="scientific">Hyalomma asiaticum</name>
    <name type="common">Tick</name>
    <dbReference type="NCBI Taxonomy" id="266040"/>
    <lineage>
        <taxon>Eukaryota</taxon>
        <taxon>Metazoa</taxon>
        <taxon>Ecdysozoa</taxon>
        <taxon>Arthropoda</taxon>
        <taxon>Chelicerata</taxon>
        <taxon>Arachnida</taxon>
        <taxon>Acari</taxon>
        <taxon>Parasitiformes</taxon>
        <taxon>Ixodida</taxon>
        <taxon>Ixodoidea</taxon>
        <taxon>Ixodidae</taxon>
        <taxon>Hyalomminae</taxon>
        <taxon>Hyalomma</taxon>
    </lineage>
</organism>
<keyword evidence="2" id="KW-1185">Reference proteome</keyword>
<dbReference type="Proteomes" id="UP000821845">
    <property type="component" value="Chromosome 4"/>
</dbReference>